<reference evidence="1 2" key="1">
    <citation type="submission" date="2017-08" db="EMBL/GenBank/DDBJ databases">
        <title>Infants hospitalized years apart are colonized by the same room-sourced microbial strains.</title>
        <authorList>
            <person name="Brooks B."/>
            <person name="Olm M.R."/>
            <person name="Firek B.A."/>
            <person name="Baker R."/>
            <person name="Thomas B.C."/>
            <person name="Morowitz M.J."/>
            <person name="Banfield J.F."/>
        </authorList>
    </citation>
    <scope>NUCLEOTIDE SEQUENCE [LARGE SCALE GENOMIC DNA]</scope>
    <source>
        <strain evidence="1">S2_003_000_R2_14</strain>
    </source>
</reference>
<dbReference type="Pfam" id="PF04381">
    <property type="entry name" value="RdgC"/>
    <property type="match status" value="1"/>
</dbReference>
<evidence type="ECO:0000313" key="2">
    <source>
        <dbReference type="Proteomes" id="UP000249061"/>
    </source>
</evidence>
<accession>A0A2W5TWF2</accession>
<proteinExistence type="predicted"/>
<organism evidence="1 2">
    <name type="scientific">Archangium gephyra</name>
    <dbReference type="NCBI Taxonomy" id="48"/>
    <lineage>
        <taxon>Bacteria</taxon>
        <taxon>Pseudomonadati</taxon>
        <taxon>Myxococcota</taxon>
        <taxon>Myxococcia</taxon>
        <taxon>Myxococcales</taxon>
        <taxon>Cystobacterineae</taxon>
        <taxon>Archangiaceae</taxon>
        <taxon>Archangium</taxon>
    </lineage>
</organism>
<dbReference type="AlphaFoldDB" id="A0A2W5TWF2"/>
<dbReference type="InterPro" id="IPR007476">
    <property type="entry name" value="RdgC"/>
</dbReference>
<name>A0A2W5TWF2_9BACT</name>
<comment type="caution">
    <text evidence="1">The sequence shown here is derived from an EMBL/GenBank/DDBJ whole genome shotgun (WGS) entry which is preliminary data.</text>
</comment>
<gene>
    <name evidence="1" type="ORF">DI536_02410</name>
</gene>
<protein>
    <submittedName>
        <fullName evidence="1">Uncharacterized protein</fullName>
    </submittedName>
</protein>
<dbReference type="Proteomes" id="UP000249061">
    <property type="component" value="Unassembled WGS sequence"/>
</dbReference>
<evidence type="ECO:0000313" key="1">
    <source>
        <dbReference type="EMBL" id="PZR18752.1"/>
    </source>
</evidence>
<sequence length="199" mass="22577">MPIRRGSVNVARFRIDGDVPKDQKRWLQKGLSKAAFEPIDPKGEDERTGGFVELERSDMTEFSSAALFFSQHALFSWRVDRLKVPTNAIRASMLAWVNAFEQKNGRQPGRRERAEQKEGIKKMLRAKQDPVTKLFEVSVDLTSRDVFVWATSRTIVDEVQAMLESSLEVKLVPRMPAAFLPPGAIDAMTPTPELFVETR</sequence>
<dbReference type="GO" id="GO:0006310">
    <property type="term" value="P:DNA recombination"/>
    <property type="evidence" value="ECO:0007669"/>
    <property type="project" value="InterPro"/>
</dbReference>
<dbReference type="EMBL" id="QFQP01000001">
    <property type="protein sequence ID" value="PZR18752.1"/>
    <property type="molecule type" value="Genomic_DNA"/>
</dbReference>